<dbReference type="AlphaFoldDB" id="A0A3E1NJ14"/>
<comment type="caution">
    <text evidence="1">The sequence shown here is derived from an EMBL/GenBank/DDBJ whole genome shotgun (WGS) entry which is preliminary data.</text>
</comment>
<accession>A0A3E1NJ14</accession>
<name>A0A3E1NJ14_9BACT</name>
<dbReference type="OrthoDB" id="976756at2"/>
<protein>
    <submittedName>
        <fullName evidence="1">Uncharacterized protein</fullName>
    </submittedName>
</protein>
<gene>
    <name evidence="1" type="ORF">DXN05_10280</name>
</gene>
<organism evidence="1 2">
    <name type="scientific">Deminuibacter soli</name>
    <dbReference type="NCBI Taxonomy" id="2291815"/>
    <lineage>
        <taxon>Bacteria</taxon>
        <taxon>Pseudomonadati</taxon>
        <taxon>Bacteroidota</taxon>
        <taxon>Chitinophagia</taxon>
        <taxon>Chitinophagales</taxon>
        <taxon>Chitinophagaceae</taxon>
        <taxon>Deminuibacter</taxon>
    </lineage>
</organism>
<dbReference type="RefSeq" id="WP_116847172.1">
    <property type="nucleotide sequence ID" value="NZ_QTJU01000003.1"/>
</dbReference>
<dbReference type="Proteomes" id="UP000261284">
    <property type="component" value="Unassembled WGS sequence"/>
</dbReference>
<reference evidence="1 2" key="1">
    <citation type="submission" date="2018-08" db="EMBL/GenBank/DDBJ databases">
        <title>Chitinophagaceae sp. K23C18032701, a novel bacterium isolated from forest soil.</title>
        <authorList>
            <person name="Wang C."/>
        </authorList>
    </citation>
    <scope>NUCLEOTIDE SEQUENCE [LARGE SCALE GENOMIC DNA]</scope>
    <source>
        <strain evidence="1 2">K23C18032701</strain>
    </source>
</reference>
<evidence type="ECO:0000313" key="1">
    <source>
        <dbReference type="EMBL" id="RFM27925.1"/>
    </source>
</evidence>
<keyword evidence="2" id="KW-1185">Reference proteome</keyword>
<sequence>MLAPTWLLKEYAAKSPNGPQKWAYQTALANQSDLPFIASLRKIQDAVYVASGVVGVADLAISNGVIDVFGANGGYGLLGRDGLKIGNYRLDLMYANPSAGENAGTIFFLKQLEKGGAQFRWDYGVLHKSGEMGLHSTIRFHWNGVKYGSAAQRTWYPSSLKPPFFNTLK</sequence>
<evidence type="ECO:0000313" key="2">
    <source>
        <dbReference type="Proteomes" id="UP000261284"/>
    </source>
</evidence>
<proteinExistence type="predicted"/>
<dbReference type="EMBL" id="QTJU01000003">
    <property type="protein sequence ID" value="RFM27925.1"/>
    <property type="molecule type" value="Genomic_DNA"/>
</dbReference>